<organism evidence="2">
    <name type="scientific">Pongo abelii</name>
    <name type="common">Sumatran orangutan</name>
    <name type="synonym">Pongo pygmaeus abelii</name>
    <dbReference type="NCBI Taxonomy" id="9601"/>
    <lineage>
        <taxon>Eukaryota</taxon>
        <taxon>Metazoa</taxon>
        <taxon>Chordata</taxon>
        <taxon>Craniata</taxon>
        <taxon>Vertebrata</taxon>
        <taxon>Euteleostomi</taxon>
        <taxon>Mammalia</taxon>
        <taxon>Eutheria</taxon>
        <taxon>Euarchontoglires</taxon>
        <taxon>Primates</taxon>
        <taxon>Haplorrhini</taxon>
        <taxon>Catarrhini</taxon>
        <taxon>Hominidae</taxon>
        <taxon>Pongo</taxon>
    </lineage>
</organism>
<accession>A0A2J8XIX7</accession>
<comment type="caution">
    <text evidence="2">The sequence shown here is derived from an EMBL/GenBank/DDBJ whole genome shotgun (WGS) entry which is preliminary data.</text>
</comment>
<dbReference type="EMBL" id="NDHI03003364">
    <property type="protein sequence ID" value="PNJ81994.1"/>
    <property type="molecule type" value="Genomic_DNA"/>
</dbReference>
<evidence type="ECO:0000313" key="2">
    <source>
        <dbReference type="EMBL" id="PNJ81994.1"/>
    </source>
</evidence>
<gene>
    <name evidence="2" type="ORF">CR201_G0000750</name>
</gene>
<evidence type="ECO:0000256" key="1">
    <source>
        <dbReference type="SAM" id="MobiDB-lite"/>
    </source>
</evidence>
<reference evidence="2" key="1">
    <citation type="submission" date="2017-12" db="EMBL/GenBank/DDBJ databases">
        <title>High-resolution comparative analysis of great ape genomes.</title>
        <authorList>
            <person name="Pollen A."/>
            <person name="Hastie A."/>
            <person name="Hormozdiari F."/>
            <person name="Dougherty M."/>
            <person name="Liu R."/>
            <person name="Chaisson M."/>
            <person name="Hoppe E."/>
            <person name="Hill C."/>
            <person name="Pang A."/>
            <person name="Hillier L."/>
            <person name="Baker C."/>
            <person name="Armstrong J."/>
            <person name="Shendure J."/>
            <person name="Paten B."/>
            <person name="Wilson R."/>
            <person name="Chao H."/>
            <person name="Schneider V."/>
            <person name="Ventura M."/>
            <person name="Kronenberg Z."/>
            <person name="Murali S."/>
            <person name="Gordon D."/>
            <person name="Cantsilieris S."/>
            <person name="Munson K."/>
            <person name="Nelson B."/>
            <person name="Raja A."/>
            <person name="Underwood J."/>
            <person name="Diekhans M."/>
            <person name="Fiddes I."/>
            <person name="Haussler D."/>
            <person name="Eichler E."/>
        </authorList>
    </citation>
    <scope>NUCLEOTIDE SEQUENCE [LARGE SCALE GENOMIC DNA]</scope>
    <source>
        <strain evidence="2">Susie</strain>
    </source>
</reference>
<feature type="compositionally biased region" description="Basic and acidic residues" evidence="1">
    <location>
        <begin position="28"/>
        <end position="41"/>
    </location>
</feature>
<proteinExistence type="predicted"/>
<feature type="region of interest" description="Disordered" evidence="1">
    <location>
        <begin position="1"/>
        <end position="152"/>
    </location>
</feature>
<feature type="non-terminal residue" evidence="2">
    <location>
        <position position="152"/>
    </location>
</feature>
<dbReference type="AlphaFoldDB" id="A0A2J8XIX7"/>
<feature type="compositionally biased region" description="Polar residues" evidence="1">
    <location>
        <begin position="119"/>
        <end position="134"/>
    </location>
</feature>
<protein>
    <submittedName>
        <fullName evidence="2">NCOR2 isoform 18</fullName>
    </submittedName>
</protein>
<name>A0A2J8XIX7_PONAB</name>
<feature type="compositionally biased region" description="Polar residues" evidence="1">
    <location>
        <begin position="88"/>
        <end position="107"/>
    </location>
</feature>
<sequence length="152" mass="15842">ESSLALNYAAGPRGGPTHLTKPTTTSSSERDRDRDREREKSILTSTTTVEHAPIWRPGTEQSSSSSGSSGGGGGSSSRPASHSHTHQHSPISPRTQDALQQRPSVLHNTGMKGIITAVEPSTPTVLRSTSTSSPVRPAATFPPATHCPLGGT</sequence>
<feature type="non-terminal residue" evidence="2">
    <location>
        <position position="1"/>
    </location>
</feature>